<feature type="domain" description="ABC transporter" evidence="5">
    <location>
        <begin position="8"/>
        <end position="244"/>
    </location>
</feature>
<dbReference type="CDD" id="cd03216">
    <property type="entry name" value="ABC_Carb_Monos_I"/>
    <property type="match status" value="1"/>
</dbReference>
<dbReference type="InterPro" id="IPR003593">
    <property type="entry name" value="AAA+_ATPase"/>
</dbReference>
<dbReference type="SMART" id="SM00382">
    <property type="entry name" value="AAA"/>
    <property type="match status" value="2"/>
</dbReference>
<dbReference type="Pfam" id="PF00005">
    <property type="entry name" value="ABC_tran"/>
    <property type="match status" value="2"/>
</dbReference>
<evidence type="ECO:0000313" key="6">
    <source>
        <dbReference type="EMBL" id="UOF90663.1"/>
    </source>
</evidence>
<keyword evidence="2" id="KW-0677">Repeat</keyword>
<keyword evidence="4 6" id="KW-0067">ATP-binding</keyword>
<accession>A0ABY4CN95</accession>
<evidence type="ECO:0000313" key="7">
    <source>
        <dbReference type="Proteomes" id="UP000830167"/>
    </source>
</evidence>
<dbReference type="EMBL" id="CP089291">
    <property type="protein sequence ID" value="UOF90663.1"/>
    <property type="molecule type" value="Genomic_DNA"/>
</dbReference>
<evidence type="ECO:0000256" key="3">
    <source>
        <dbReference type="ARBA" id="ARBA00022741"/>
    </source>
</evidence>
<dbReference type="PROSITE" id="PS00211">
    <property type="entry name" value="ABC_TRANSPORTER_1"/>
    <property type="match status" value="1"/>
</dbReference>
<dbReference type="CDD" id="cd03215">
    <property type="entry name" value="ABC_Carb_Monos_II"/>
    <property type="match status" value="1"/>
</dbReference>
<keyword evidence="3" id="KW-0547">Nucleotide-binding</keyword>
<name>A0ABY4CN95_9BACL</name>
<dbReference type="PANTHER" id="PTHR43790">
    <property type="entry name" value="CARBOHYDRATE TRANSPORT ATP-BINDING PROTEIN MG119-RELATED"/>
    <property type="match status" value="1"/>
</dbReference>
<evidence type="ECO:0000259" key="5">
    <source>
        <dbReference type="PROSITE" id="PS50893"/>
    </source>
</evidence>
<dbReference type="InterPro" id="IPR017871">
    <property type="entry name" value="ABC_transporter-like_CS"/>
</dbReference>
<dbReference type="GO" id="GO:0005524">
    <property type="term" value="F:ATP binding"/>
    <property type="evidence" value="ECO:0007669"/>
    <property type="project" value="UniProtKB-KW"/>
</dbReference>
<organism evidence="6 7">
    <name type="scientific">Fodinisporobacter ferrooxydans</name>
    <dbReference type="NCBI Taxonomy" id="2901836"/>
    <lineage>
        <taxon>Bacteria</taxon>
        <taxon>Bacillati</taxon>
        <taxon>Bacillota</taxon>
        <taxon>Bacilli</taxon>
        <taxon>Bacillales</taxon>
        <taxon>Alicyclobacillaceae</taxon>
        <taxon>Fodinisporobacter</taxon>
    </lineage>
</organism>
<protein>
    <submittedName>
        <fullName evidence="6">Sugar ABC transporter ATP-binding protein</fullName>
    </submittedName>
</protein>
<evidence type="ECO:0000256" key="2">
    <source>
        <dbReference type="ARBA" id="ARBA00022737"/>
    </source>
</evidence>
<dbReference type="InterPro" id="IPR050107">
    <property type="entry name" value="ABC_carbohydrate_import_ATPase"/>
</dbReference>
<dbReference type="PANTHER" id="PTHR43790:SF9">
    <property type="entry name" value="GALACTOFURANOSE TRANSPORTER ATP-BINDING PROTEIN YTFR"/>
    <property type="match status" value="1"/>
</dbReference>
<keyword evidence="7" id="KW-1185">Reference proteome</keyword>
<dbReference type="Proteomes" id="UP000830167">
    <property type="component" value="Chromosome"/>
</dbReference>
<feature type="domain" description="ABC transporter" evidence="5">
    <location>
        <begin position="260"/>
        <end position="504"/>
    </location>
</feature>
<dbReference type="Gene3D" id="3.40.50.300">
    <property type="entry name" value="P-loop containing nucleotide triphosphate hydrolases"/>
    <property type="match status" value="2"/>
</dbReference>
<gene>
    <name evidence="6" type="ORF">LSG31_22880</name>
</gene>
<dbReference type="InterPro" id="IPR027417">
    <property type="entry name" value="P-loop_NTPase"/>
</dbReference>
<evidence type="ECO:0000256" key="1">
    <source>
        <dbReference type="ARBA" id="ARBA00022448"/>
    </source>
</evidence>
<keyword evidence="1" id="KW-0813">Transport</keyword>
<dbReference type="PROSITE" id="PS50893">
    <property type="entry name" value="ABC_TRANSPORTER_2"/>
    <property type="match status" value="2"/>
</dbReference>
<evidence type="ECO:0000256" key="4">
    <source>
        <dbReference type="ARBA" id="ARBA00022840"/>
    </source>
</evidence>
<reference evidence="6" key="1">
    <citation type="submission" date="2021-12" db="EMBL/GenBank/DDBJ databases">
        <title>Alicyclobacillaceae gen. nov., sp. nov., isolated from chalcocite enrichment system.</title>
        <authorList>
            <person name="Jiang Z."/>
        </authorList>
    </citation>
    <scope>NUCLEOTIDE SEQUENCE</scope>
    <source>
        <strain evidence="6">MYW30-H2</strain>
    </source>
</reference>
<dbReference type="InterPro" id="IPR003439">
    <property type="entry name" value="ABC_transporter-like_ATP-bd"/>
</dbReference>
<proteinExistence type="predicted"/>
<sequence length="512" mass="55741">MAQMKHILQMNNVTKRFPGVLALDNATFSLQPGEVHALIGENGAGKSTLIKILTGVYQPDSGQIIYDGKQVMFNTPGDAQKAGISTIYQEVNLIPLFSVAQNIFLGREPRSRLGLIDFKRMNQEAATILERLGIYVDLTQPIKNLGLGVQQMVAIARAVSVNARVVIMDEPTSSLDAQEVSVLFRVVNQLREQGIGIIFVSHRLDELYEICETITVMRDGKVVRTGRIRDIPKVELISLMLGRELIETKHDVSKSKSSECRTSQPVLSVRGLKRENVLNDVSFDVHPGEVLGLAGLLGSGRTETVKAIFGADPVDSGTIEVSGIETKMRSPASAIKYGIALLSEDRKSEGILPNLSIRENIIAAVRPHLAKGGLVSKDKEDEIVEMFIKRLNIKASSPEQPVRELSGGNQQKVLLARWLAINPKLLILDDPTRGIDVGAKAEVQKLIQNLAKQQFGIILISSDTDEVLDGSDRLVVLREGTTIGEADSDSITEGDLMNMLAGSVQTGVASNE</sequence>
<dbReference type="RefSeq" id="WP_347437362.1">
    <property type="nucleotide sequence ID" value="NZ_CP089291.1"/>
</dbReference>
<dbReference type="SUPFAM" id="SSF52540">
    <property type="entry name" value="P-loop containing nucleoside triphosphate hydrolases"/>
    <property type="match status" value="2"/>
</dbReference>